<dbReference type="InParanoid" id="A0A146GE04"/>
<evidence type="ECO:0000313" key="5">
    <source>
        <dbReference type="Proteomes" id="UP000076023"/>
    </source>
</evidence>
<dbReference type="PANTHER" id="PTHR43046:SF14">
    <property type="entry name" value="MUTT_NUDIX FAMILY PROTEIN"/>
    <property type="match status" value="1"/>
</dbReference>
<evidence type="ECO:0000256" key="1">
    <source>
        <dbReference type="ARBA" id="ARBA00001946"/>
    </source>
</evidence>
<dbReference type="RefSeq" id="WP_075080340.1">
    <property type="nucleotide sequence ID" value="NZ_BDCO01000002.1"/>
</dbReference>
<comment type="cofactor">
    <cofactor evidence="1">
        <name>Mg(2+)</name>
        <dbReference type="ChEBI" id="CHEBI:18420"/>
    </cofactor>
</comment>
<evidence type="ECO:0000259" key="3">
    <source>
        <dbReference type="PROSITE" id="PS51462"/>
    </source>
</evidence>
<dbReference type="PROSITE" id="PS51462">
    <property type="entry name" value="NUDIX"/>
    <property type="match status" value="1"/>
</dbReference>
<dbReference type="Gene3D" id="3.90.79.10">
    <property type="entry name" value="Nucleoside Triphosphate Pyrophosphohydrolase"/>
    <property type="match status" value="1"/>
</dbReference>
<dbReference type="STRING" id="690879.TSACC_23161"/>
<feature type="domain" description="Nudix hydrolase" evidence="3">
    <location>
        <begin position="3"/>
        <end position="142"/>
    </location>
</feature>
<dbReference type="AlphaFoldDB" id="A0A146GE04"/>
<dbReference type="Proteomes" id="UP000076023">
    <property type="component" value="Unassembled WGS sequence"/>
</dbReference>
<dbReference type="GO" id="GO:0016787">
    <property type="term" value="F:hydrolase activity"/>
    <property type="evidence" value="ECO:0007669"/>
    <property type="project" value="UniProtKB-KW"/>
</dbReference>
<dbReference type="Pfam" id="PF00293">
    <property type="entry name" value="NUDIX"/>
    <property type="match status" value="1"/>
</dbReference>
<dbReference type="SUPFAM" id="SSF55811">
    <property type="entry name" value="Nudix"/>
    <property type="match status" value="1"/>
</dbReference>
<dbReference type="PANTHER" id="PTHR43046">
    <property type="entry name" value="GDP-MANNOSE MANNOSYL HYDROLASE"/>
    <property type="match status" value="1"/>
</dbReference>
<organism evidence="4 5">
    <name type="scientific">Terrimicrobium sacchariphilum</name>
    <dbReference type="NCBI Taxonomy" id="690879"/>
    <lineage>
        <taxon>Bacteria</taxon>
        <taxon>Pseudomonadati</taxon>
        <taxon>Verrucomicrobiota</taxon>
        <taxon>Terrimicrobiia</taxon>
        <taxon>Terrimicrobiales</taxon>
        <taxon>Terrimicrobiaceae</taxon>
        <taxon>Terrimicrobium</taxon>
    </lineage>
</organism>
<name>A0A146GE04_TERSA</name>
<gene>
    <name evidence="4" type="ORF">TSACC_23161</name>
</gene>
<dbReference type="InterPro" id="IPR000086">
    <property type="entry name" value="NUDIX_hydrolase_dom"/>
</dbReference>
<evidence type="ECO:0000313" key="4">
    <source>
        <dbReference type="EMBL" id="GAT34728.1"/>
    </source>
</evidence>
<accession>A0A146GE04</accession>
<protein>
    <submittedName>
        <fullName evidence="4">Putative (Di)nucleoside polyphosphate hydrolase</fullName>
    </submittedName>
</protein>
<reference evidence="5" key="1">
    <citation type="journal article" date="2017" name="Genome Announc.">
        <title>Draft Genome Sequence of Terrimicrobium sacchariphilum NM-5T, a Facultative Anaerobic Soil Bacterium of the Class Spartobacteria.</title>
        <authorList>
            <person name="Qiu Y.L."/>
            <person name="Tourlousse D.M."/>
            <person name="Matsuura N."/>
            <person name="Ohashi A."/>
            <person name="Sekiguchi Y."/>
        </authorList>
    </citation>
    <scope>NUCLEOTIDE SEQUENCE [LARGE SCALE GENOMIC DNA]</scope>
    <source>
        <strain evidence="5">NM-5</strain>
    </source>
</reference>
<dbReference type="EMBL" id="BDCO01000002">
    <property type="protein sequence ID" value="GAT34728.1"/>
    <property type="molecule type" value="Genomic_DNA"/>
</dbReference>
<dbReference type="OrthoDB" id="9787476at2"/>
<comment type="caution">
    <text evidence="4">The sequence shown here is derived from an EMBL/GenBank/DDBJ whole genome shotgun (WGS) entry which is preliminary data.</text>
</comment>
<evidence type="ECO:0000256" key="2">
    <source>
        <dbReference type="ARBA" id="ARBA00022801"/>
    </source>
</evidence>
<keyword evidence="5" id="KW-1185">Reference proteome</keyword>
<sequence length="160" mass="18247">MPNYRPNVAFILSNAAGEILVCERSDWAGCWQFAQGGVKSGEAFIDALYREVEEELCLKRSDYEVLSSRGPYRYLFVNGRKKEGFDGQEQYYFLGRLINPDAKVRFDGESDEFRAARWIRPAAFDLNWVPEMKREVYASVLRDFFGIELGGGVMSDEAAA</sequence>
<dbReference type="FunCoup" id="A0A146GE04">
    <property type="interactions" value="221"/>
</dbReference>
<dbReference type="InterPro" id="IPR015797">
    <property type="entry name" value="NUDIX_hydrolase-like_dom_sf"/>
</dbReference>
<keyword evidence="2 4" id="KW-0378">Hydrolase</keyword>
<proteinExistence type="predicted"/>